<comment type="caution">
    <text evidence="1">The sequence shown here is derived from an EMBL/GenBank/DDBJ whole genome shotgun (WGS) entry which is preliminary data.</text>
</comment>
<dbReference type="AlphaFoldDB" id="A0A964RKW4"/>
<name>A0A964RKW4_9CLOT</name>
<dbReference type="Proteomes" id="UP000656077">
    <property type="component" value="Unassembled WGS sequence"/>
</dbReference>
<dbReference type="EMBL" id="WSRQ01000008">
    <property type="protein sequence ID" value="MVX63453.1"/>
    <property type="molecule type" value="Genomic_DNA"/>
</dbReference>
<proteinExistence type="predicted"/>
<accession>A0A964RKW4</accession>
<sequence length="104" mass="11992">MKKFIFISLLTFLSLYIFITPSMADSRYLTEGLYGASDLNLSQNATHTVQNNSDTEYAFIMIFDYNQLTQQYMLLKPESKEYILVPIELGYKLLVVTNDSITIN</sequence>
<reference evidence="1" key="1">
    <citation type="submission" date="2019-12" db="EMBL/GenBank/DDBJ databases">
        <title>Microbes associate with the intestines of laboratory mice.</title>
        <authorList>
            <person name="Navarre W."/>
            <person name="Wong E."/>
        </authorList>
    </citation>
    <scope>NUCLEOTIDE SEQUENCE</scope>
    <source>
        <strain evidence="1">NM79_F5</strain>
    </source>
</reference>
<protein>
    <submittedName>
        <fullName evidence="1">Uncharacterized protein</fullName>
    </submittedName>
</protein>
<gene>
    <name evidence="1" type="ORF">GKZ28_07080</name>
</gene>
<dbReference type="RefSeq" id="WP_160358584.1">
    <property type="nucleotide sequence ID" value="NZ_WSRQ01000008.1"/>
</dbReference>
<evidence type="ECO:0000313" key="2">
    <source>
        <dbReference type="Proteomes" id="UP000656077"/>
    </source>
</evidence>
<evidence type="ECO:0000313" key="1">
    <source>
        <dbReference type="EMBL" id="MVX63453.1"/>
    </source>
</evidence>
<organism evidence="1 2">
    <name type="scientific">Clostridium chromiireducens</name>
    <dbReference type="NCBI Taxonomy" id="225345"/>
    <lineage>
        <taxon>Bacteria</taxon>
        <taxon>Bacillati</taxon>
        <taxon>Bacillota</taxon>
        <taxon>Clostridia</taxon>
        <taxon>Eubacteriales</taxon>
        <taxon>Clostridiaceae</taxon>
        <taxon>Clostridium</taxon>
    </lineage>
</organism>